<dbReference type="Proteomes" id="UP000315133">
    <property type="component" value="Unassembled WGS sequence"/>
</dbReference>
<evidence type="ECO:0000313" key="1">
    <source>
        <dbReference type="EMBL" id="TQM95523.1"/>
    </source>
</evidence>
<sequence>MSRTAGVVSGVAFGAMALTGCGGGATDEAAQAAYDACADSEADAPLFRLDGDTVHVELKGDNARQLGNMPDIAGQIGTDPQDMDLSGFGVGLALLAGLDCMSEHTGFPGASSDLEAGDEWEGWRYTYESGAGSEETHSFTATS</sequence>
<keyword evidence="2" id="KW-1185">Reference proteome</keyword>
<dbReference type="OrthoDB" id="5160478at2"/>
<dbReference type="RefSeq" id="WP_141817273.1">
    <property type="nucleotide sequence ID" value="NZ_BAAAIL010000003.1"/>
</dbReference>
<dbReference type="EMBL" id="VFPU01000001">
    <property type="protein sequence ID" value="TQM95523.1"/>
    <property type="molecule type" value="Genomic_DNA"/>
</dbReference>
<protein>
    <recommendedName>
        <fullName evidence="3">Lipoprotein</fullName>
    </recommendedName>
</protein>
<gene>
    <name evidence="1" type="ORF">FB476_0367</name>
</gene>
<dbReference type="PROSITE" id="PS51257">
    <property type="entry name" value="PROKAR_LIPOPROTEIN"/>
    <property type="match status" value="1"/>
</dbReference>
<name>A0A543KKB4_9MICO</name>
<proteinExistence type="predicted"/>
<evidence type="ECO:0000313" key="2">
    <source>
        <dbReference type="Proteomes" id="UP000315133"/>
    </source>
</evidence>
<dbReference type="AlphaFoldDB" id="A0A543KKB4"/>
<organism evidence="1 2">
    <name type="scientific">Ornithinimicrobium humiphilum</name>
    <dbReference type="NCBI Taxonomy" id="125288"/>
    <lineage>
        <taxon>Bacteria</taxon>
        <taxon>Bacillati</taxon>
        <taxon>Actinomycetota</taxon>
        <taxon>Actinomycetes</taxon>
        <taxon>Micrococcales</taxon>
        <taxon>Ornithinimicrobiaceae</taxon>
        <taxon>Ornithinimicrobium</taxon>
    </lineage>
</organism>
<reference evidence="1 2" key="1">
    <citation type="submission" date="2019-06" db="EMBL/GenBank/DDBJ databases">
        <title>Sequencing the genomes of 1000 actinobacteria strains.</title>
        <authorList>
            <person name="Klenk H.-P."/>
        </authorList>
    </citation>
    <scope>NUCLEOTIDE SEQUENCE [LARGE SCALE GENOMIC DNA]</scope>
    <source>
        <strain evidence="1 2">DSM 12362</strain>
    </source>
</reference>
<comment type="caution">
    <text evidence="1">The sequence shown here is derived from an EMBL/GenBank/DDBJ whole genome shotgun (WGS) entry which is preliminary data.</text>
</comment>
<evidence type="ECO:0008006" key="3">
    <source>
        <dbReference type="Google" id="ProtNLM"/>
    </source>
</evidence>
<accession>A0A543KKB4</accession>